<keyword evidence="1" id="KW-0812">Transmembrane</keyword>
<feature type="transmembrane region" description="Helical" evidence="1">
    <location>
        <begin position="33"/>
        <end position="50"/>
    </location>
</feature>
<reference evidence="2 3" key="1">
    <citation type="journal article" date="2015" name="Microbes Environ.">
        <title>Distribution and evolution of nitrogen fixation genes in the phylum bacteroidetes.</title>
        <authorList>
            <person name="Inoue J."/>
            <person name="Oshima K."/>
            <person name="Suda W."/>
            <person name="Sakamoto M."/>
            <person name="Iino T."/>
            <person name="Noda S."/>
            <person name="Hongoh Y."/>
            <person name="Hattori M."/>
            <person name="Ohkuma M."/>
        </authorList>
    </citation>
    <scope>NUCLEOTIDE SEQUENCE [LARGE SCALE GENOMIC DNA]</scope>
    <source>
        <strain evidence="2">JCM 15548</strain>
    </source>
</reference>
<dbReference type="RefSeq" id="WP_227625429.1">
    <property type="nucleotide sequence ID" value="NZ_BAZW01000004.1"/>
</dbReference>
<dbReference type="SUPFAM" id="SSF48452">
    <property type="entry name" value="TPR-like"/>
    <property type="match status" value="1"/>
</dbReference>
<dbReference type="Proteomes" id="UP000032900">
    <property type="component" value="Unassembled WGS sequence"/>
</dbReference>
<organism evidence="2 3">
    <name type="scientific">Geofilum rubicundum JCM 15548</name>
    <dbReference type="NCBI Taxonomy" id="1236989"/>
    <lineage>
        <taxon>Bacteria</taxon>
        <taxon>Pseudomonadati</taxon>
        <taxon>Bacteroidota</taxon>
        <taxon>Bacteroidia</taxon>
        <taxon>Marinilabiliales</taxon>
        <taxon>Marinilabiliaceae</taxon>
        <taxon>Geofilum</taxon>
    </lineage>
</organism>
<proteinExistence type="predicted"/>
<dbReference type="AlphaFoldDB" id="A0A0E9LUK7"/>
<keyword evidence="1" id="KW-0472">Membrane</keyword>
<keyword evidence="1" id="KW-1133">Transmembrane helix</keyword>
<dbReference type="InterPro" id="IPR011990">
    <property type="entry name" value="TPR-like_helical_dom_sf"/>
</dbReference>
<comment type="caution">
    <text evidence="2">The sequence shown here is derived from an EMBL/GenBank/DDBJ whole genome shotgun (WGS) entry which is preliminary data.</text>
</comment>
<evidence type="ECO:0000313" key="3">
    <source>
        <dbReference type="Proteomes" id="UP000032900"/>
    </source>
</evidence>
<evidence type="ECO:0000256" key="1">
    <source>
        <dbReference type="SAM" id="Phobius"/>
    </source>
</evidence>
<sequence>MSKKENTAENNLENVEHALGRTERFIEENQKNITIIVLAIIIVVGGYWAYKKLYMEPRNAEAQQSIFHAQNYFSNDEFQTALDGDGMSPGFLELIDDYGNTQAGKLSKYYAGISYLHLGEFELAIDYLKDFKTDNEELGAIANGAIGDANVELGNQEEALKWYTRAIKSENEIAAPFYSLKKGILLEEMGNNSEALEATSLLKINMRTVQKLVKLTNTSPEFLCNRSFKSFSFKRLFGFSEQSLLFLIRFLWQQVSKTYHLTMKNRFLQPTT</sequence>
<dbReference type="STRING" id="1236989.JCM15548_1963"/>
<dbReference type="EMBL" id="BAZW01000004">
    <property type="protein sequence ID" value="GAO28831.1"/>
    <property type="molecule type" value="Genomic_DNA"/>
</dbReference>
<evidence type="ECO:0000313" key="2">
    <source>
        <dbReference type="EMBL" id="GAO28831.1"/>
    </source>
</evidence>
<protein>
    <submittedName>
        <fullName evidence="2">TPR domain protein</fullName>
    </submittedName>
</protein>
<keyword evidence="3" id="KW-1185">Reference proteome</keyword>
<accession>A0A0E9LUK7</accession>
<dbReference type="Gene3D" id="1.25.40.10">
    <property type="entry name" value="Tetratricopeptide repeat domain"/>
    <property type="match status" value="2"/>
</dbReference>
<gene>
    <name evidence="2" type="ORF">JCM15548_1963</name>
</gene>
<name>A0A0E9LUK7_9BACT</name>